<feature type="region of interest" description="Disordered" evidence="1">
    <location>
        <begin position="144"/>
        <end position="165"/>
    </location>
</feature>
<sequence length="165" mass="18944">MTDASDIGWNLIVTQVSDWKSGEPAHHQQHQLLTCLSGTFTGSQLHWSIIEEEAYPIKPHLRNRAWFRGKELHSRKIVEVGNELAEYRYEIKHIPVCKVTWSLVGPETTFRRCTYPHDHPYQSPKLAAKHTATKKTNTMATQTHAPNKTNHQHCTSTSLIHQTTE</sequence>
<name>A0A2P4XN67_9STRA</name>
<accession>A0A2P4XN67</accession>
<protein>
    <submittedName>
        <fullName evidence="2">Uncharacterized protein</fullName>
    </submittedName>
</protein>
<evidence type="ECO:0000256" key="1">
    <source>
        <dbReference type="SAM" id="MobiDB-lite"/>
    </source>
</evidence>
<evidence type="ECO:0000313" key="2">
    <source>
        <dbReference type="EMBL" id="POM67001.1"/>
    </source>
</evidence>
<comment type="caution">
    <text evidence="2">The sequence shown here is derived from an EMBL/GenBank/DDBJ whole genome shotgun (WGS) entry which is preliminary data.</text>
</comment>
<reference evidence="2 3" key="1">
    <citation type="journal article" date="2017" name="Genome Biol. Evol.">
        <title>Phytophthora megakarya and P. palmivora, closely related causal agents of cacao black pod rot, underwent increases in genome sizes and gene numbers by different mechanisms.</title>
        <authorList>
            <person name="Ali S.S."/>
            <person name="Shao J."/>
            <person name="Lary D.J."/>
            <person name="Kronmiller B."/>
            <person name="Shen D."/>
            <person name="Strem M.D."/>
            <person name="Amoako-Attah I."/>
            <person name="Akrofi A.Y."/>
            <person name="Begoude B.A."/>
            <person name="Ten Hoopen G.M."/>
            <person name="Coulibaly K."/>
            <person name="Kebe B.I."/>
            <person name="Melnick R.L."/>
            <person name="Guiltinan M.J."/>
            <person name="Tyler B.M."/>
            <person name="Meinhardt L.W."/>
            <person name="Bailey B.A."/>
        </authorList>
    </citation>
    <scope>NUCLEOTIDE SEQUENCE [LARGE SCALE GENOMIC DNA]</scope>
    <source>
        <strain evidence="3">sbr112.9</strain>
    </source>
</reference>
<dbReference type="AlphaFoldDB" id="A0A2P4XN67"/>
<gene>
    <name evidence="2" type="ORF">PHPALM_17063</name>
</gene>
<proteinExistence type="predicted"/>
<dbReference type="Proteomes" id="UP000237271">
    <property type="component" value="Unassembled WGS sequence"/>
</dbReference>
<organism evidence="2 3">
    <name type="scientific">Phytophthora palmivora</name>
    <dbReference type="NCBI Taxonomy" id="4796"/>
    <lineage>
        <taxon>Eukaryota</taxon>
        <taxon>Sar</taxon>
        <taxon>Stramenopiles</taxon>
        <taxon>Oomycota</taxon>
        <taxon>Peronosporomycetes</taxon>
        <taxon>Peronosporales</taxon>
        <taxon>Peronosporaceae</taxon>
        <taxon>Phytophthora</taxon>
    </lineage>
</organism>
<evidence type="ECO:0000313" key="3">
    <source>
        <dbReference type="Proteomes" id="UP000237271"/>
    </source>
</evidence>
<dbReference type="EMBL" id="NCKW01009491">
    <property type="protein sequence ID" value="POM67001.1"/>
    <property type="molecule type" value="Genomic_DNA"/>
</dbReference>
<keyword evidence="3" id="KW-1185">Reference proteome</keyword>